<evidence type="ECO:0008006" key="3">
    <source>
        <dbReference type="Google" id="ProtNLM"/>
    </source>
</evidence>
<protein>
    <recommendedName>
        <fullName evidence="3">Mobile element protein</fullName>
    </recommendedName>
</protein>
<gene>
    <name evidence="1" type="ORF">A163_00840</name>
</gene>
<sequence length="78" mass="9245">MILRKHQIKNQQKQQLKTPCFGHFKAPNEPFKVVIFVLWHALILKKVLSLRRGEIRHNEKIIICQHKLDAIAYIDTFA</sequence>
<dbReference type="EMBL" id="AJZO02000187">
    <property type="protein sequence ID" value="OEF48069.1"/>
    <property type="molecule type" value="Genomic_DNA"/>
</dbReference>
<proteinExistence type="predicted"/>
<accession>A0ABX3B7K4</accession>
<evidence type="ECO:0000313" key="2">
    <source>
        <dbReference type="Proteomes" id="UP000094638"/>
    </source>
</evidence>
<evidence type="ECO:0000313" key="1">
    <source>
        <dbReference type="EMBL" id="OEF48069.1"/>
    </source>
</evidence>
<name>A0ABX3B7K4_9VIBR</name>
<comment type="caution">
    <text evidence="1">The sequence shown here is derived from an EMBL/GenBank/DDBJ whole genome shotgun (WGS) entry which is preliminary data.</text>
</comment>
<organism evidence="1 2">
    <name type="scientific">Vibrio tasmaniensis 1F-267</name>
    <dbReference type="NCBI Taxonomy" id="1191324"/>
    <lineage>
        <taxon>Bacteria</taxon>
        <taxon>Pseudomonadati</taxon>
        <taxon>Pseudomonadota</taxon>
        <taxon>Gammaproteobacteria</taxon>
        <taxon>Vibrionales</taxon>
        <taxon>Vibrionaceae</taxon>
        <taxon>Vibrio</taxon>
    </lineage>
</organism>
<reference evidence="1 2" key="1">
    <citation type="journal article" date="2012" name="Science">
        <title>Ecological populations of bacteria act as socially cohesive units of antibiotic production and resistance.</title>
        <authorList>
            <person name="Cordero O.X."/>
            <person name="Wildschutte H."/>
            <person name="Kirkup B."/>
            <person name="Proehl S."/>
            <person name="Ngo L."/>
            <person name="Hussain F."/>
            <person name="Le Roux F."/>
            <person name="Mincer T."/>
            <person name="Polz M.F."/>
        </authorList>
    </citation>
    <scope>NUCLEOTIDE SEQUENCE [LARGE SCALE GENOMIC DNA]</scope>
    <source>
        <strain evidence="1 2">1F-267</strain>
    </source>
</reference>
<keyword evidence="2" id="KW-1185">Reference proteome</keyword>
<dbReference type="Proteomes" id="UP000094638">
    <property type="component" value="Unassembled WGS sequence"/>
</dbReference>